<dbReference type="InterPro" id="IPR038129">
    <property type="entry name" value="Nanos_sf"/>
</dbReference>
<gene>
    <name evidence="11" type="primary">nanos-2</name>
</gene>
<protein>
    <submittedName>
        <fullName evidence="11">Nanos-2</fullName>
    </submittedName>
</protein>
<evidence type="ECO:0000256" key="9">
    <source>
        <dbReference type="SAM" id="MobiDB-lite"/>
    </source>
</evidence>
<evidence type="ECO:0000256" key="8">
    <source>
        <dbReference type="PROSITE-ProRule" id="PRU00855"/>
    </source>
</evidence>
<comment type="similarity">
    <text evidence="8">Belongs to the nanos family.</text>
</comment>
<keyword evidence="7 8" id="KW-0694">RNA-binding</keyword>
<evidence type="ECO:0000259" key="10">
    <source>
        <dbReference type="PROSITE" id="PS51522"/>
    </source>
</evidence>
<dbReference type="GO" id="GO:0003723">
    <property type="term" value="F:RNA binding"/>
    <property type="evidence" value="ECO:0007669"/>
    <property type="project" value="UniProtKB-UniRule"/>
</dbReference>
<organism evidence="11">
    <name type="scientific">Nanomia bijuga</name>
    <name type="common">Pelagic siphonophore</name>
    <name type="synonym">Physsophora bijuga</name>
    <dbReference type="NCBI Taxonomy" id="168759"/>
    <lineage>
        <taxon>Eukaryota</taxon>
        <taxon>Metazoa</taxon>
        <taxon>Cnidaria</taxon>
        <taxon>Hydrozoa</taxon>
        <taxon>Hydroidolina</taxon>
        <taxon>Siphonophorae</taxon>
        <taxon>Physonectae</taxon>
        <taxon>Agalmatidae</taxon>
        <taxon>Nanomia</taxon>
    </lineage>
</organism>
<evidence type="ECO:0000256" key="3">
    <source>
        <dbReference type="ARBA" id="ARBA00022723"/>
    </source>
</evidence>
<feature type="region of interest" description="Disordered" evidence="9">
    <location>
        <begin position="168"/>
        <end position="218"/>
    </location>
</feature>
<dbReference type="Gene3D" id="4.10.60.30">
    <property type="entry name" value="Nanos, RNA-binding domain"/>
    <property type="match status" value="1"/>
</dbReference>
<feature type="compositionally biased region" description="Low complexity" evidence="9">
    <location>
        <begin position="27"/>
        <end position="46"/>
    </location>
</feature>
<keyword evidence="3" id="KW-0479">Metal-binding</keyword>
<keyword evidence="4 8" id="KW-0863">Zinc-finger</keyword>
<feature type="compositionally biased region" description="Pro residues" evidence="9">
    <location>
        <begin position="179"/>
        <end position="218"/>
    </location>
</feature>
<dbReference type="GO" id="GO:0006417">
    <property type="term" value="P:regulation of translation"/>
    <property type="evidence" value="ECO:0007669"/>
    <property type="project" value="UniProtKB-UniRule"/>
</dbReference>
<dbReference type="InterPro" id="IPR024161">
    <property type="entry name" value="Znf_nanos-typ"/>
</dbReference>
<feature type="domain" description="Nanos-type" evidence="10">
    <location>
        <begin position="225"/>
        <end position="279"/>
    </location>
</feature>
<evidence type="ECO:0000256" key="1">
    <source>
        <dbReference type="ARBA" id="ARBA00004496"/>
    </source>
</evidence>
<accession>W6A355</accession>
<evidence type="ECO:0000256" key="2">
    <source>
        <dbReference type="ARBA" id="ARBA00022490"/>
    </source>
</evidence>
<keyword evidence="2" id="KW-0963">Cytoplasm</keyword>
<feature type="region of interest" description="Disordered" evidence="9">
    <location>
        <begin position="289"/>
        <end position="353"/>
    </location>
</feature>
<dbReference type="GO" id="GO:0008270">
    <property type="term" value="F:zinc ion binding"/>
    <property type="evidence" value="ECO:0007669"/>
    <property type="project" value="UniProtKB-KW"/>
</dbReference>
<evidence type="ECO:0000256" key="5">
    <source>
        <dbReference type="ARBA" id="ARBA00022833"/>
    </source>
</evidence>
<proteinExistence type="evidence at transcript level"/>
<reference evidence="11" key="1">
    <citation type="journal article" date="2015" name="Evodevo">
        <title>Stem cells in Nanomia bijuga (Siphonophora), a colonial animal with localized growth zones.</title>
        <authorList>
            <person name="Siebert S."/>
            <person name="Goetz F.E."/>
            <person name="Church S.H."/>
            <person name="Bhattacharyya P."/>
            <person name="Zapata F."/>
            <person name="Haddock S.H."/>
            <person name="Dunn C.W."/>
        </authorList>
    </citation>
    <scope>NUCLEOTIDE SEQUENCE</scope>
    <source>
        <tissue evidence="11">Mixed</tissue>
    </source>
</reference>
<feature type="region of interest" description="Disordered" evidence="9">
    <location>
        <begin position="22"/>
        <end position="47"/>
    </location>
</feature>
<evidence type="ECO:0000256" key="7">
    <source>
        <dbReference type="ARBA" id="ARBA00022884"/>
    </source>
</evidence>
<dbReference type="EMBL" id="KF790890">
    <property type="protein sequence ID" value="AHI50302.1"/>
    <property type="molecule type" value="mRNA"/>
</dbReference>
<evidence type="ECO:0000256" key="4">
    <source>
        <dbReference type="ARBA" id="ARBA00022771"/>
    </source>
</evidence>
<dbReference type="PROSITE" id="PS51522">
    <property type="entry name" value="ZF_NANOS"/>
    <property type="match status" value="1"/>
</dbReference>
<dbReference type="Pfam" id="PF05741">
    <property type="entry name" value="zf-nanos"/>
    <property type="match status" value="1"/>
</dbReference>
<keyword evidence="5" id="KW-0862">Zinc</keyword>
<name>W6A355_NANBJ</name>
<sequence length="353" mass="38606">MSISDVVLQNFMPRSILESDDDLDTWSSGGRSSGSSQCSETGSYSSAKELRDPNDFRLFTDYFGLSNLLNNIKISEDNPLLHGSKNIFNNMQRARRISWESDSSDSGVVLSPTMDNPPCTYERSFESNGINVNVMNNNNIGTGVKQLPPPSMRLSKAERDHIISGAWQQNINNRQPIDKMPPPPPPSINGTQLPPPTSPRQPVVVPPPPSSVAPPPARPQSGLHVCVFCRNNGESESVYTSHVLKDSDGRTSCPILRAYTCPICKANGDTSHTIKYCPMNQNARVPSSIGGVMGPPQPPHAHPHPQHTQQSLNMGPPQRSYQPQRPANFRPPPFPANLAAAGRINPPTVKLRQ</sequence>
<evidence type="ECO:0000313" key="11">
    <source>
        <dbReference type="EMBL" id="AHI50302.1"/>
    </source>
</evidence>
<dbReference type="GO" id="GO:0005737">
    <property type="term" value="C:cytoplasm"/>
    <property type="evidence" value="ECO:0007669"/>
    <property type="project" value="UniProtKB-SubCell"/>
</dbReference>
<dbReference type="InterPro" id="IPR008705">
    <property type="entry name" value="Nanos/Xcar2"/>
</dbReference>
<keyword evidence="6 8" id="KW-0810">Translation regulation</keyword>
<evidence type="ECO:0000256" key="6">
    <source>
        <dbReference type="ARBA" id="ARBA00022845"/>
    </source>
</evidence>
<dbReference type="PANTHER" id="PTHR12887">
    <property type="entry name" value="NANOS PROTEIN"/>
    <property type="match status" value="1"/>
</dbReference>
<comment type="subcellular location">
    <subcellularLocation>
        <location evidence="1">Cytoplasm</location>
    </subcellularLocation>
</comment>
<dbReference type="AlphaFoldDB" id="W6A355"/>